<dbReference type="EMBL" id="ASHX02000001">
    <property type="protein sequence ID" value="OEJ94686.1"/>
    <property type="molecule type" value="Genomic_DNA"/>
</dbReference>
<evidence type="ECO:0000313" key="2">
    <source>
        <dbReference type="EMBL" id="OEJ94686.1"/>
    </source>
</evidence>
<comment type="caution">
    <text evidence="2">The sequence shown here is derived from an EMBL/GenBank/DDBJ whole genome shotgun (WGS) entry which is preliminary data.</text>
</comment>
<dbReference type="OrthoDB" id="4338230at2"/>
<name>A0A1D3DQU0_9ACTN</name>
<feature type="compositionally biased region" description="Basic and acidic residues" evidence="1">
    <location>
        <begin position="20"/>
        <end position="53"/>
    </location>
</feature>
<sequence length="135" mass="14594">MTRNDDQHPVRPQGTEPYDAQDHDTGRRPVDQRGGHESEAADAARRAEEERARSRPFSYPHGERRAGVRATRHVTREQADADSVPGVPGGYGTTGGGQPGGSPGINPDREGTVDPSEYADTIAGGEPDPRRRDDQ</sequence>
<proteinExistence type="predicted"/>
<accession>A0A1D3DQU0</accession>
<dbReference type="eggNOG" id="ENOG5031TXS">
    <property type="taxonomic scope" value="Bacteria"/>
</dbReference>
<evidence type="ECO:0000313" key="3">
    <source>
        <dbReference type="Proteomes" id="UP000095329"/>
    </source>
</evidence>
<keyword evidence="3" id="KW-1185">Reference proteome</keyword>
<dbReference type="Proteomes" id="UP000095329">
    <property type="component" value="Unassembled WGS sequence"/>
</dbReference>
<evidence type="ECO:0000256" key="1">
    <source>
        <dbReference type="SAM" id="MobiDB-lite"/>
    </source>
</evidence>
<protein>
    <submittedName>
        <fullName evidence="2">Uncharacterized protein</fullName>
    </submittedName>
</protein>
<reference evidence="2 3" key="1">
    <citation type="journal article" date="2013" name="Genome Announc.">
        <title>Genome Sequence of Streptomyces violaceusniger Strain SPC6, a Halotolerant Streptomycete That Exhibits Rapid Growth and Development.</title>
        <authorList>
            <person name="Chen X."/>
            <person name="Zhang B."/>
            <person name="Zhang W."/>
            <person name="Wu X."/>
            <person name="Zhang M."/>
            <person name="Chen T."/>
            <person name="Liu G."/>
            <person name="Dyson P."/>
        </authorList>
    </citation>
    <scope>NUCLEOTIDE SEQUENCE [LARGE SCALE GENOMIC DNA]</scope>
    <source>
        <strain evidence="2 3">SPC6</strain>
    </source>
</reference>
<gene>
    <name evidence="2" type="ORF">J116_009585</name>
</gene>
<dbReference type="AlphaFoldDB" id="A0A1D3DQU0"/>
<feature type="region of interest" description="Disordered" evidence="1">
    <location>
        <begin position="1"/>
        <end position="135"/>
    </location>
</feature>
<feature type="compositionally biased region" description="Gly residues" evidence="1">
    <location>
        <begin position="87"/>
        <end position="103"/>
    </location>
</feature>
<organism evidence="2 3">
    <name type="scientific">Streptomyces thermolilacinus SPC6</name>
    <dbReference type="NCBI Taxonomy" id="1306406"/>
    <lineage>
        <taxon>Bacteria</taxon>
        <taxon>Bacillati</taxon>
        <taxon>Actinomycetota</taxon>
        <taxon>Actinomycetes</taxon>
        <taxon>Kitasatosporales</taxon>
        <taxon>Streptomycetaceae</taxon>
        <taxon>Streptomyces</taxon>
    </lineage>
</organism>
<dbReference type="RefSeq" id="WP_051203458.1">
    <property type="nucleotide sequence ID" value="NZ_ASHX02000001.1"/>
</dbReference>